<organism evidence="1 2">
    <name type="scientific">Cupriavidus taiwanensis</name>
    <dbReference type="NCBI Taxonomy" id="164546"/>
    <lineage>
        <taxon>Bacteria</taxon>
        <taxon>Pseudomonadati</taxon>
        <taxon>Pseudomonadota</taxon>
        <taxon>Betaproteobacteria</taxon>
        <taxon>Burkholderiales</taxon>
        <taxon>Burkholderiaceae</taxon>
        <taxon>Cupriavidus</taxon>
    </lineage>
</organism>
<sequence>MHCLQRRRRAGLQVDHCHTAGPLAKPAQRVEQGRVVGTIDAGLYQYDAIDTEALLKRNQVFDAGRSRRVRAPGREWETRAVEDVDVTITTAGRRPKRWRADVGDEIRVH</sequence>
<evidence type="ECO:0000313" key="2">
    <source>
        <dbReference type="Proteomes" id="UP000254259"/>
    </source>
</evidence>
<proteinExistence type="predicted"/>
<dbReference type="Proteomes" id="UP000254259">
    <property type="component" value="Plasmid CBM2636_mp"/>
</dbReference>
<protein>
    <submittedName>
        <fullName evidence="1">Uncharacterized protein</fullName>
    </submittedName>
</protein>
<keyword evidence="1" id="KW-0614">Plasmid</keyword>
<dbReference type="AlphaFoldDB" id="A0A9Q7UXZ7"/>
<gene>
    <name evidence="1" type="ORF">CBM2636_MP10323</name>
</gene>
<geneLocation type="plasmid" evidence="2">
    <name>cbm2636_mp</name>
</geneLocation>
<dbReference type="EMBL" id="LT984814">
    <property type="protein sequence ID" value="SPD66687.1"/>
    <property type="molecule type" value="Genomic_DNA"/>
</dbReference>
<name>A0A9Q7UXZ7_9BURK</name>
<evidence type="ECO:0000313" key="1">
    <source>
        <dbReference type="EMBL" id="SPD66687.1"/>
    </source>
</evidence>
<accession>A0A9Q7UXZ7</accession>
<reference evidence="1 2" key="1">
    <citation type="submission" date="2018-01" db="EMBL/GenBank/DDBJ databases">
        <authorList>
            <person name="Clerissi C."/>
        </authorList>
    </citation>
    <scope>NUCLEOTIDE SEQUENCE [LARGE SCALE GENOMIC DNA]</scope>
    <source>
        <strain evidence="1">Cupriavidus taiwanensis SWF 66322</strain>
        <plasmid evidence="2">cbm2636_mp</plasmid>
    </source>
</reference>